<evidence type="ECO:0000313" key="14">
    <source>
        <dbReference type="Proteomes" id="UP000479000"/>
    </source>
</evidence>
<dbReference type="CDD" id="cd04860">
    <property type="entry name" value="AE_Prim_S"/>
    <property type="match status" value="1"/>
</dbReference>
<dbReference type="GO" id="GO:0046872">
    <property type="term" value="F:metal ion binding"/>
    <property type="evidence" value="ECO:0007669"/>
    <property type="project" value="UniProtKB-KW"/>
</dbReference>
<evidence type="ECO:0000256" key="9">
    <source>
        <dbReference type="ARBA" id="ARBA00022723"/>
    </source>
</evidence>
<comment type="cofactor">
    <cofactor evidence="2">
        <name>Mg(2+)</name>
        <dbReference type="ChEBI" id="CHEBI:18420"/>
    </cofactor>
</comment>
<evidence type="ECO:0000256" key="10">
    <source>
        <dbReference type="ARBA" id="ARBA00022833"/>
    </source>
</evidence>
<keyword evidence="6 12" id="KW-0808">Transferase</keyword>
<keyword evidence="7" id="KW-0548">Nucleotidyltransferase</keyword>
<dbReference type="OrthoDB" id="19606at2759"/>
<keyword evidence="11" id="KW-0804">Transcription</keyword>
<dbReference type="SUPFAM" id="SSF56747">
    <property type="entry name" value="Prim-pol domain"/>
    <property type="match status" value="1"/>
</dbReference>
<protein>
    <recommendedName>
        <fullName evidence="12">DNA primase</fullName>
        <ecNumber evidence="12">2.7.7.-</ecNumber>
    </recommendedName>
</protein>
<evidence type="ECO:0000256" key="1">
    <source>
        <dbReference type="ARBA" id="ARBA00001936"/>
    </source>
</evidence>
<name>A0A6H5H1W8_9HEMI</name>
<evidence type="ECO:0000256" key="5">
    <source>
        <dbReference type="ARBA" id="ARBA00022515"/>
    </source>
</evidence>
<evidence type="ECO:0000256" key="2">
    <source>
        <dbReference type="ARBA" id="ARBA00001946"/>
    </source>
</evidence>
<keyword evidence="4 12" id="KW-0240">DNA-directed RNA polymerase</keyword>
<accession>A0A6H5H1W8</accession>
<reference evidence="13 14" key="1">
    <citation type="submission" date="2020-02" db="EMBL/GenBank/DDBJ databases">
        <authorList>
            <person name="Ferguson B K."/>
        </authorList>
    </citation>
    <scope>NUCLEOTIDE SEQUENCE [LARGE SCALE GENOMIC DNA]</scope>
</reference>
<keyword evidence="14" id="KW-1185">Reference proteome</keyword>
<evidence type="ECO:0000256" key="3">
    <source>
        <dbReference type="ARBA" id="ARBA00009762"/>
    </source>
</evidence>
<dbReference type="FunFam" id="3.90.920.10:FF:000001">
    <property type="entry name" value="DNA primase"/>
    <property type="match status" value="1"/>
</dbReference>
<dbReference type="Gene3D" id="3.90.920.10">
    <property type="entry name" value="DNA primase, PRIM domain"/>
    <property type="match status" value="1"/>
</dbReference>
<evidence type="ECO:0000256" key="12">
    <source>
        <dbReference type="RuleBase" id="RU003514"/>
    </source>
</evidence>
<proteinExistence type="inferred from homology"/>
<evidence type="ECO:0000256" key="4">
    <source>
        <dbReference type="ARBA" id="ARBA00022478"/>
    </source>
</evidence>
<comment type="cofactor">
    <cofactor evidence="1">
        <name>Mn(2+)</name>
        <dbReference type="ChEBI" id="CHEBI:29035"/>
    </cofactor>
</comment>
<dbReference type="GO" id="GO:0003899">
    <property type="term" value="F:DNA-directed RNA polymerase activity"/>
    <property type="evidence" value="ECO:0007669"/>
    <property type="project" value="InterPro"/>
</dbReference>
<organism evidence="13 14">
    <name type="scientific">Nesidiocoris tenuis</name>
    <dbReference type="NCBI Taxonomy" id="355587"/>
    <lineage>
        <taxon>Eukaryota</taxon>
        <taxon>Metazoa</taxon>
        <taxon>Ecdysozoa</taxon>
        <taxon>Arthropoda</taxon>
        <taxon>Hexapoda</taxon>
        <taxon>Insecta</taxon>
        <taxon>Pterygota</taxon>
        <taxon>Neoptera</taxon>
        <taxon>Paraneoptera</taxon>
        <taxon>Hemiptera</taxon>
        <taxon>Heteroptera</taxon>
        <taxon>Panheteroptera</taxon>
        <taxon>Cimicomorpha</taxon>
        <taxon>Miridae</taxon>
        <taxon>Dicyphina</taxon>
        <taxon>Nesidiocoris</taxon>
    </lineage>
</organism>
<keyword evidence="9" id="KW-0479">Metal-binding</keyword>
<dbReference type="NCBIfam" id="TIGR00335">
    <property type="entry name" value="primase_sml"/>
    <property type="match status" value="1"/>
</dbReference>
<dbReference type="InterPro" id="IPR002755">
    <property type="entry name" value="DNA_primase_S"/>
</dbReference>
<evidence type="ECO:0000256" key="8">
    <source>
        <dbReference type="ARBA" id="ARBA00022705"/>
    </source>
</evidence>
<sequence>MTSKFSSDSLPELLSVYYKRLFPYKEYTRWLSYGDPDGPTFQNRELSFTLAGDVYIRYQSFDKPADFEAELQRKCPEKIDVGAVYNMRPKKKLLGDQFEVVEKELVFDIDMTDYDSVRNCCKEANVCAKCWKLMVIATKILDAALRDDFGFKHLLWVFSGRRGVHCWVCDDLARKLEPTVRAAVAEYLQILVREDSSGKMVNLPDSAHPSIERALDIIRKDFVAVCVDGQNMLGSSSGMAQLLKMMDDNLRKEVEPAWERLTTSVDRWSAFVDIFDRMRGELKKRDKRLVDEIMLQWAYPRLDIAVTKGTNHLLKSPFCIHPKTGKVCVPFSPAVAHSFDPDKVPTIAQLMDELSEFDKREAANDDDVRRKVKNYKKTSMFKSMQVFEEFLRNLEAARRTSAADPMEF</sequence>
<dbReference type="Pfam" id="PF01896">
    <property type="entry name" value="DNA_primase_S"/>
    <property type="match status" value="1"/>
</dbReference>
<evidence type="ECO:0000256" key="7">
    <source>
        <dbReference type="ARBA" id="ARBA00022695"/>
    </source>
</evidence>
<dbReference type="GO" id="GO:0005658">
    <property type="term" value="C:alpha DNA polymerase:primase complex"/>
    <property type="evidence" value="ECO:0007669"/>
    <property type="project" value="UniProtKB-ARBA"/>
</dbReference>
<evidence type="ECO:0000256" key="11">
    <source>
        <dbReference type="ARBA" id="ARBA00023163"/>
    </source>
</evidence>
<evidence type="ECO:0000256" key="6">
    <source>
        <dbReference type="ARBA" id="ARBA00022679"/>
    </source>
</evidence>
<dbReference type="PANTHER" id="PTHR10536">
    <property type="entry name" value="DNA PRIMASE SMALL SUBUNIT"/>
    <property type="match status" value="1"/>
</dbReference>
<dbReference type="InterPro" id="IPR014052">
    <property type="entry name" value="DNA_primase_ssu_euk/arc"/>
</dbReference>
<dbReference type="EC" id="2.7.7.-" evidence="12"/>
<dbReference type="Proteomes" id="UP000479000">
    <property type="component" value="Unassembled WGS sequence"/>
</dbReference>
<gene>
    <name evidence="13" type="ORF">NTEN_LOCUS14528</name>
</gene>
<keyword evidence="8 12" id="KW-0235">DNA replication</keyword>
<dbReference type="GO" id="GO:0006270">
    <property type="term" value="P:DNA replication initiation"/>
    <property type="evidence" value="ECO:0007669"/>
    <property type="project" value="UniProtKB-ARBA"/>
</dbReference>
<dbReference type="AlphaFoldDB" id="A0A6H5H1W8"/>
<comment type="similarity">
    <text evidence="3 12">Belongs to the eukaryotic-type primase small subunit family.</text>
</comment>
<evidence type="ECO:0000313" key="13">
    <source>
        <dbReference type="EMBL" id="CAB0009375.1"/>
    </source>
</evidence>
<dbReference type="EMBL" id="CADCXU010021747">
    <property type="protein sequence ID" value="CAB0009375.1"/>
    <property type="molecule type" value="Genomic_DNA"/>
</dbReference>
<keyword evidence="10" id="KW-0862">Zinc</keyword>
<dbReference type="GO" id="GO:0006269">
    <property type="term" value="P:DNA replication, synthesis of primer"/>
    <property type="evidence" value="ECO:0007669"/>
    <property type="project" value="UniProtKB-KW"/>
</dbReference>
<keyword evidence="5 12" id="KW-0639">Primosome</keyword>